<gene>
    <name evidence="1" type="ORF">SAMN05421749_11320</name>
</gene>
<evidence type="ECO:0000313" key="1">
    <source>
        <dbReference type="EMBL" id="SDC76422.1"/>
    </source>
</evidence>
<proteinExistence type="predicted"/>
<sequence length="41" mass="4675">MNLPQQINRIDVSANQTDLGLLTRGSAHHFQQTLLCCYTSW</sequence>
<protein>
    <submittedName>
        <fullName evidence="1">Uncharacterized protein</fullName>
    </submittedName>
</protein>
<accession>A0A1G6P864</accession>
<dbReference type="EMBL" id="FMYK01000013">
    <property type="protein sequence ID" value="SDC76422.1"/>
    <property type="molecule type" value="Genomic_DNA"/>
</dbReference>
<keyword evidence="2" id="KW-1185">Reference proteome</keyword>
<organism evidence="1 2">
    <name type="scientific">Acinetobacter marinus</name>
    <dbReference type="NCBI Taxonomy" id="281375"/>
    <lineage>
        <taxon>Bacteria</taxon>
        <taxon>Pseudomonadati</taxon>
        <taxon>Pseudomonadota</taxon>
        <taxon>Gammaproteobacteria</taxon>
        <taxon>Moraxellales</taxon>
        <taxon>Moraxellaceae</taxon>
        <taxon>Acinetobacter</taxon>
    </lineage>
</organism>
<evidence type="ECO:0000313" key="2">
    <source>
        <dbReference type="Proteomes" id="UP000242317"/>
    </source>
</evidence>
<reference evidence="2" key="1">
    <citation type="submission" date="2016-09" db="EMBL/GenBank/DDBJ databases">
        <authorList>
            <person name="Varghese N."/>
            <person name="Submissions S."/>
        </authorList>
    </citation>
    <scope>NUCLEOTIDE SEQUENCE [LARGE SCALE GENOMIC DNA]</scope>
    <source>
        <strain evidence="2">ANC 3699</strain>
    </source>
</reference>
<dbReference type="RefSeq" id="WP_280137885.1">
    <property type="nucleotide sequence ID" value="NZ_FMYK01000013.1"/>
</dbReference>
<name>A0A1G6P864_9GAMM</name>
<dbReference type="AlphaFoldDB" id="A0A1G6P864"/>
<dbReference type="Proteomes" id="UP000242317">
    <property type="component" value="Unassembled WGS sequence"/>
</dbReference>